<feature type="region of interest" description="Disordered" evidence="1">
    <location>
        <begin position="230"/>
        <end position="264"/>
    </location>
</feature>
<gene>
    <name evidence="3" type="ordered locus">ELI_14465</name>
</gene>
<reference evidence="4" key="1">
    <citation type="journal article" date="2009" name="J. Bacteriol.">
        <title>Complete genome sequence of Erythrobacter litoralis HTCC2594.</title>
        <authorList>
            <person name="Oh H.M."/>
            <person name="Giovannoni S.J."/>
            <person name="Ferriera S."/>
            <person name="Johnson J."/>
            <person name="Cho J.C."/>
        </authorList>
    </citation>
    <scope>NUCLEOTIDE SEQUENCE [LARGE SCALE GENOMIC DNA]</scope>
    <source>
        <strain evidence="4">HTCC2594</strain>
    </source>
</reference>
<sequence>MRISRMIRNLAGSQGLIIRREPDGAPLRAMLAGLHPVRTEHDLVRLGGEADGGYLVPDDLDGIAAVFSPGVDRTAGFERDCIALGMKSFQADGSIERSPLQDDANDFLAKFIGIENSDETITLDDWVAAKAPGLDDLLLQMDIEGHEWLALAQVSDAVLSRFRVVVLELHHLDALATDFGRTLMQPVIQRLTRHFDVVHMHANNHGNAVVTREGELLELVEVTLLRKDRSTTREPVTQLPHPLDRDNVPDRPPIQLPPTLSGIP</sequence>
<feature type="domain" description="Methyltransferase FkbM" evidence="2">
    <location>
        <begin position="112"/>
        <end position="173"/>
    </location>
</feature>
<dbReference type="InterPro" id="IPR029063">
    <property type="entry name" value="SAM-dependent_MTases_sf"/>
</dbReference>
<name>Q2N5Q6_ERYLH</name>
<dbReference type="KEGG" id="eli:ELI_14465"/>
<keyword evidence="4" id="KW-1185">Reference proteome</keyword>
<dbReference type="Pfam" id="PF05050">
    <property type="entry name" value="Methyltransf_21"/>
    <property type="match status" value="1"/>
</dbReference>
<dbReference type="STRING" id="314225.ELI_14465"/>
<dbReference type="AlphaFoldDB" id="Q2N5Q6"/>
<dbReference type="Proteomes" id="UP000008808">
    <property type="component" value="Chromosome"/>
</dbReference>
<dbReference type="OrthoDB" id="6310850at2"/>
<evidence type="ECO:0000259" key="2">
    <source>
        <dbReference type="Pfam" id="PF05050"/>
    </source>
</evidence>
<dbReference type="eggNOG" id="ENOG5030IGR">
    <property type="taxonomic scope" value="Bacteria"/>
</dbReference>
<protein>
    <recommendedName>
        <fullName evidence="2">Methyltransferase FkbM domain-containing protein</fullName>
    </recommendedName>
</protein>
<proteinExistence type="predicted"/>
<evidence type="ECO:0000256" key="1">
    <source>
        <dbReference type="SAM" id="MobiDB-lite"/>
    </source>
</evidence>
<accession>Q2N5Q6</accession>
<dbReference type="HOGENOM" id="CLU_071271_0_0_5"/>
<dbReference type="EMBL" id="CP000157">
    <property type="protein sequence ID" value="ABC64985.1"/>
    <property type="molecule type" value="Genomic_DNA"/>
</dbReference>
<evidence type="ECO:0000313" key="4">
    <source>
        <dbReference type="Proteomes" id="UP000008808"/>
    </source>
</evidence>
<dbReference type="InterPro" id="IPR006342">
    <property type="entry name" value="FkbM_mtfrase"/>
</dbReference>
<dbReference type="SUPFAM" id="SSF53335">
    <property type="entry name" value="S-adenosyl-L-methionine-dependent methyltransferases"/>
    <property type="match status" value="1"/>
</dbReference>
<evidence type="ECO:0000313" key="3">
    <source>
        <dbReference type="EMBL" id="ABC64985.1"/>
    </source>
</evidence>
<organism evidence="3 4">
    <name type="scientific">Erythrobacter litoralis (strain HTCC2594)</name>
    <dbReference type="NCBI Taxonomy" id="314225"/>
    <lineage>
        <taxon>Bacteria</taxon>
        <taxon>Pseudomonadati</taxon>
        <taxon>Pseudomonadota</taxon>
        <taxon>Alphaproteobacteria</taxon>
        <taxon>Sphingomonadales</taxon>
        <taxon>Erythrobacteraceae</taxon>
        <taxon>Erythrobacter/Porphyrobacter group</taxon>
        <taxon>Erythrobacter</taxon>
    </lineage>
</organism>